<feature type="transmembrane region" description="Helical" evidence="8">
    <location>
        <begin position="225"/>
        <end position="252"/>
    </location>
</feature>
<dbReference type="Proteomes" id="UP000307440">
    <property type="component" value="Unassembled WGS sequence"/>
</dbReference>
<evidence type="ECO:0000256" key="6">
    <source>
        <dbReference type="ARBA" id="ARBA00023136"/>
    </source>
</evidence>
<dbReference type="CDD" id="cd23995">
    <property type="entry name" value="Seipin_BSCL2_like"/>
    <property type="match status" value="1"/>
</dbReference>
<reference evidence="9 10" key="1">
    <citation type="journal article" date="2019" name="Nat. Ecol. Evol.">
        <title>Megaphylogeny resolves global patterns of mushroom evolution.</title>
        <authorList>
            <person name="Varga T."/>
            <person name="Krizsan K."/>
            <person name="Foldi C."/>
            <person name="Dima B."/>
            <person name="Sanchez-Garcia M."/>
            <person name="Sanchez-Ramirez S."/>
            <person name="Szollosi G.J."/>
            <person name="Szarkandi J.G."/>
            <person name="Papp V."/>
            <person name="Albert L."/>
            <person name="Andreopoulos W."/>
            <person name="Angelini C."/>
            <person name="Antonin V."/>
            <person name="Barry K.W."/>
            <person name="Bougher N.L."/>
            <person name="Buchanan P."/>
            <person name="Buyck B."/>
            <person name="Bense V."/>
            <person name="Catcheside P."/>
            <person name="Chovatia M."/>
            <person name="Cooper J."/>
            <person name="Damon W."/>
            <person name="Desjardin D."/>
            <person name="Finy P."/>
            <person name="Geml J."/>
            <person name="Haridas S."/>
            <person name="Hughes K."/>
            <person name="Justo A."/>
            <person name="Karasinski D."/>
            <person name="Kautmanova I."/>
            <person name="Kiss B."/>
            <person name="Kocsube S."/>
            <person name="Kotiranta H."/>
            <person name="LaButti K.M."/>
            <person name="Lechner B.E."/>
            <person name="Liimatainen K."/>
            <person name="Lipzen A."/>
            <person name="Lukacs Z."/>
            <person name="Mihaltcheva S."/>
            <person name="Morgado L.N."/>
            <person name="Niskanen T."/>
            <person name="Noordeloos M.E."/>
            <person name="Ohm R.A."/>
            <person name="Ortiz-Santana B."/>
            <person name="Ovrebo C."/>
            <person name="Racz N."/>
            <person name="Riley R."/>
            <person name="Savchenko A."/>
            <person name="Shiryaev A."/>
            <person name="Soop K."/>
            <person name="Spirin V."/>
            <person name="Szebenyi C."/>
            <person name="Tomsovsky M."/>
            <person name="Tulloss R.E."/>
            <person name="Uehling J."/>
            <person name="Grigoriev I.V."/>
            <person name="Vagvolgyi C."/>
            <person name="Papp T."/>
            <person name="Martin F.M."/>
            <person name="Miettinen O."/>
            <person name="Hibbett D.S."/>
            <person name="Nagy L.G."/>
        </authorList>
    </citation>
    <scope>NUCLEOTIDE SEQUENCE [LARGE SCALE GENOMIC DNA]</scope>
    <source>
        <strain evidence="9 10">CBS 121175</strain>
    </source>
</reference>
<dbReference type="PANTHER" id="PTHR21212">
    <property type="entry name" value="BERNARDINELLI-SEIP CONGENITAL LIPODYSTROPHY 2 HOMOLOG BSCL2 PROTEIN"/>
    <property type="match status" value="1"/>
</dbReference>
<evidence type="ECO:0000256" key="4">
    <source>
        <dbReference type="ARBA" id="ARBA00022989"/>
    </source>
</evidence>
<keyword evidence="2 8" id="KW-0812">Transmembrane</keyword>
<keyword evidence="10" id="KW-1185">Reference proteome</keyword>
<dbReference type="AlphaFoldDB" id="A0A5C3LF57"/>
<gene>
    <name evidence="9" type="ORF">FA15DRAFT_608275</name>
</gene>
<comment type="subcellular location">
    <subcellularLocation>
        <location evidence="1">Endoplasmic reticulum membrane</location>
        <topology evidence="1">Multi-pass membrane protein</topology>
    </subcellularLocation>
</comment>
<protein>
    <recommendedName>
        <fullName evidence="11">Adipose-regulatory protein</fullName>
    </recommendedName>
</protein>
<dbReference type="EMBL" id="ML210146">
    <property type="protein sequence ID" value="TFK30793.1"/>
    <property type="molecule type" value="Genomic_DNA"/>
</dbReference>
<evidence type="ECO:0000256" key="7">
    <source>
        <dbReference type="SAM" id="MobiDB-lite"/>
    </source>
</evidence>
<proteinExistence type="predicted"/>
<evidence type="ECO:0000256" key="1">
    <source>
        <dbReference type="ARBA" id="ARBA00004477"/>
    </source>
</evidence>
<evidence type="ECO:0000256" key="3">
    <source>
        <dbReference type="ARBA" id="ARBA00022824"/>
    </source>
</evidence>
<evidence type="ECO:0000256" key="8">
    <source>
        <dbReference type="SAM" id="Phobius"/>
    </source>
</evidence>
<accession>A0A5C3LF57</accession>
<keyword evidence="6 8" id="KW-0472">Membrane</keyword>
<evidence type="ECO:0000256" key="2">
    <source>
        <dbReference type="ARBA" id="ARBA00022692"/>
    </source>
</evidence>
<dbReference type="STRING" id="230819.A0A5C3LF57"/>
<feature type="region of interest" description="Disordered" evidence="7">
    <location>
        <begin position="260"/>
        <end position="335"/>
    </location>
</feature>
<dbReference type="OrthoDB" id="3990054at2759"/>
<organism evidence="9 10">
    <name type="scientific">Coprinopsis marcescibilis</name>
    <name type="common">Agaric fungus</name>
    <name type="synonym">Psathyrella marcescibilis</name>
    <dbReference type="NCBI Taxonomy" id="230819"/>
    <lineage>
        <taxon>Eukaryota</taxon>
        <taxon>Fungi</taxon>
        <taxon>Dikarya</taxon>
        <taxon>Basidiomycota</taxon>
        <taxon>Agaricomycotina</taxon>
        <taxon>Agaricomycetes</taxon>
        <taxon>Agaricomycetidae</taxon>
        <taxon>Agaricales</taxon>
        <taxon>Agaricineae</taxon>
        <taxon>Psathyrellaceae</taxon>
        <taxon>Coprinopsis</taxon>
    </lineage>
</organism>
<keyword evidence="5" id="KW-0443">Lipid metabolism</keyword>
<dbReference type="Pfam" id="PF06775">
    <property type="entry name" value="Seipin"/>
    <property type="match status" value="1"/>
</dbReference>
<keyword evidence="4 8" id="KW-1133">Transmembrane helix</keyword>
<dbReference type="PANTHER" id="PTHR21212:SF0">
    <property type="entry name" value="SEIPIN"/>
    <property type="match status" value="1"/>
</dbReference>
<dbReference type="InterPro" id="IPR009617">
    <property type="entry name" value="Seipin"/>
</dbReference>
<name>A0A5C3LF57_COPMA</name>
<dbReference type="GO" id="GO:0140042">
    <property type="term" value="P:lipid droplet formation"/>
    <property type="evidence" value="ECO:0007669"/>
    <property type="project" value="UniProtKB-ARBA"/>
</dbReference>
<dbReference type="GO" id="GO:0006629">
    <property type="term" value="P:lipid metabolic process"/>
    <property type="evidence" value="ECO:0007669"/>
    <property type="project" value="UniProtKB-KW"/>
</dbReference>
<feature type="compositionally biased region" description="Basic and acidic residues" evidence="7">
    <location>
        <begin position="326"/>
        <end position="335"/>
    </location>
</feature>
<evidence type="ECO:0000313" key="9">
    <source>
        <dbReference type="EMBL" id="TFK30793.1"/>
    </source>
</evidence>
<feature type="transmembrane region" description="Helical" evidence="8">
    <location>
        <begin position="41"/>
        <end position="66"/>
    </location>
</feature>
<dbReference type="GO" id="GO:0005789">
    <property type="term" value="C:endoplasmic reticulum membrane"/>
    <property type="evidence" value="ECO:0007669"/>
    <property type="project" value="UniProtKB-SubCell"/>
</dbReference>
<evidence type="ECO:0000256" key="5">
    <source>
        <dbReference type="ARBA" id="ARBA00023098"/>
    </source>
</evidence>
<sequence length="335" mass="36614">MSKEEPTEGIQVTAESPESNGFLLSSFQALFTLLRPYTPQIVPLVVCLLFIPLILVISAFAGYVVWNNLTTGWETPVYMQYGDAALPHAQVLLQSLHPQQRYDVSLRLKVPITDSNVKLGNFMTTLTLLSTSDTTLATSRRPALIVAPKAGWFYGAPNVVDIEVPLLSSFISGAVAMKANVTIGRLDGWKSLGQGEGREVNVLSASLRGLAVPHGIRGIAIRFPVISTLGASSAFLTILLTILGSCILPVMLPQAAYPEDLDSEEKPRRRNGTSSIAFPRKKRKSHAKRSVSEITGLGMKQEESFTLIPPAEEPIPERLRQRKTSIKHEPQDDDS</sequence>
<evidence type="ECO:0008006" key="11">
    <source>
        <dbReference type="Google" id="ProtNLM"/>
    </source>
</evidence>
<keyword evidence="3" id="KW-0256">Endoplasmic reticulum</keyword>
<evidence type="ECO:0000313" key="10">
    <source>
        <dbReference type="Proteomes" id="UP000307440"/>
    </source>
</evidence>
<feature type="compositionally biased region" description="Basic residues" evidence="7">
    <location>
        <begin position="279"/>
        <end position="289"/>
    </location>
</feature>